<feature type="transmembrane region" description="Helical" evidence="1">
    <location>
        <begin position="21"/>
        <end position="40"/>
    </location>
</feature>
<proteinExistence type="predicted"/>
<dbReference type="AlphaFoldDB" id="A0A927GH37"/>
<comment type="caution">
    <text evidence="2">The sequence shown here is derived from an EMBL/GenBank/DDBJ whole genome shotgun (WGS) entry which is preliminary data.</text>
</comment>
<dbReference type="RefSeq" id="WP_191043235.1">
    <property type="nucleotide sequence ID" value="NZ_JACXAA010000026.1"/>
</dbReference>
<keyword evidence="1" id="KW-1133">Transmembrane helix</keyword>
<gene>
    <name evidence="2" type="ORF">IC230_32375</name>
</gene>
<evidence type="ECO:0000313" key="3">
    <source>
        <dbReference type="Proteomes" id="UP000653797"/>
    </source>
</evidence>
<keyword evidence="3" id="KW-1185">Reference proteome</keyword>
<dbReference type="Proteomes" id="UP000653797">
    <property type="component" value="Unassembled WGS sequence"/>
</dbReference>
<sequence length="188" mass="21571">MTTEQHKKQETMMTQSSSRRMLVLYGILALLVLGMGYLLYKNTQLTREYTQEREALRSTVQTTQRSTDRQQLMFGMKTFVWAVRNALLQNKPGEINEYFNTLVKDKGVQEVLLVDPAGKVTISTNKKNQGIGFTSRFPTYLLQQQDVYFNDKIPYELSAPVTGPNKRLGTLVMFYKPTPILADSTTKR</sequence>
<reference evidence="2" key="1">
    <citation type="submission" date="2020-09" db="EMBL/GenBank/DDBJ databases">
        <authorList>
            <person name="Kim M.K."/>
        </authorList>
    </citation>
    <scope>NUCLEOTIDE SEQUENCE</scope>
    <source>
        <strain evidence="2">BT704</strain>
    </source>
</reference>
<accession>A0A927GH37</accession>
<name>A0A927GH37_9BACT</name>
<organism evidence="2 3">
    <name type="scientific">Spirosoma validum</name>
    <dbReference type="NCBI Taxonomy" id="2771355"/>
    <lineage>
        <taxon>Bacteria</taxon>
        <taxon>Pseudomonadati</taxon>
        <taxon>Bacteroidota</taxon>
        <taxon>Cytophagia</taxon>
        <taxon>Cytophagales</taxon>
        <taxon>Cytophagaceae</taxon>
        <taxon>Spirosoma</taxon>
    </lineage>
</organism>
<evidence type="ECO:0000313" key="2">
    <source>
        <dbReference type="EMBL" id="MBD2757612.1"/>
    </source>
</evidence>
<evidence type="ECO:0000256" key="1">
    <source>
        <dbReference type="SAM" id="Phobius"/>
    </source>
</evidence>
<keyword evidence="1" id="KW-0812">Transmembrane</keyword>
<protein>
    <submittedName>
        <fullName evidence="2">Uncharacterized protein</fullName>
    </submittedName>
</protein>
<dbReference type="EMBL" id="JACXAA010000026">
    <property type="protein sequence ID" value="MBD2757612.1"/>
    <property type="molecule type" value="Genomic_DNA"/>
</dbReference>
<keyword evidence="1" id="KW-0472">Membrane</keyword>